<evidence type="ECO:0000256" key="3">
    <source>
        <dbReference type="ARBA" id="ARBA00022723"/>
    </source>
</evidence>
<dbReference type="InterPro" id="IPR034202">
    <property type="entry name" value="Subtilisin_Carlsberg-like"/>
</dbReference>
<dbReference type="PRINTS" id="PR00723">
    <property type="entry name" value="SUBTILISIN"/>
</dbReference>
<name>A0A7S2H0Z4_9STRA</name>
<evidence type="ECO:0000259" key="11">
    <source>
        <dbReference type="Pfam" id="PF00082"/>
    </source>
</evidence>
<dbReference type="PROSITE" id="PS00138">
    <property type="entry name" value="SUBTILASE_SER"/>
    <property type="match status" value="1"/>
</dbReference>
<dbReference type="EMBL" id="HBGV01004594">
    <property type="protein sequence ID" value="CAD9477212.1"/>
    <property type="molecule type" value="Transcribed_RNA"/>
</dbReference>
<keyword evidence="3" id="KW-0479">Metal-binding</keyword>
<comment type="similarity">
    <text evidence="1 8">Belongs to the peptidase S8 family.</text>
</comment>
<sequence>MRFSSACVVAATALISSILPAWAVDEKDFSDVVRNLPQGGNGKGKGRKDGPNPNRFIISGFKDELEEDATEADAMENFGADPKMRLKKKKNQKTAKLVIEFPDAINAANFKNKYKGKVKVELDAPRYAHAGLRHGNRGKSDPDAVTDTIRNLQSSQQIPWGIENVFFDANRGVPGSVNGPDLPNSVTRPICIIDSGYQTSNPDLPETATNADGDQGPGAQNSFNIDGCGHGTHVAGTIAAMDNEEGVIGVYPGAQDIQVVKVFGTNGSTSCGWSYTSSLIAAFDNCVDSGAKIVSMSLGGGGFSQSESERYMQATDDEGMLIIAAAGNGASSAFSYPASYDDVMSVAAIDLNNNRASFSQYNDQVDISGPGVSVLSTYSPFNDYASLSGTSMATPHVSGVALLLWNNFPTCKNYEIRRALEESAKDLGAPGRDNYYGHGAVNYWAAFDYLTNNACGTSPAPTTTPPTPAPTPCDGKTFRLELTTDNYGSETTWEVTKTNGDLEASGGPYQSNSDVLFDKCIPDDACTFTINDSYGDGICCGYGTGNFKVHIDGNVVAEGGEFQQTEEVDLCEPSSTPAPTANPTPAPVLPPPSNSVLAAPSNNPNDPYVGYNFGGYFFDLKAKSTPVAIQKISFHTKGPGDFSLFTKSPDSICDRSTFDFEERSAWQTIVDAVPVVGPTTYTITFPTPYIIPAGETRPFHFFSTGGLVGHYTSNSATYWNGPYPPYVQDNSLILSDNLAVPYLWGRSLYLPSYNMNGIELEYTANSSMGIYEVMNGDGVEMTKVGSSSAPSAASAASLPTPDAINVGLRATNEACNESSDCSSGQCKGNGKCK</sequence>
<dbReference type="InterPro" id="IPR050131">
    <property type="entry name" value="Peptidase_S8_subtilisin-like"/>
</dbReference>
<dbReference type="EC" id="3.4.21.62" evidence="7"/>
<evidence type="ECO:0000256" key="5">
    <source>
        <dbReference type="ARBA" id="ARBA00022825"/>
    </source>
</evidence>
<feature type="chain" id="PRO_5030992269" description="subtilisin" evidence="10">
    <location>
        <begin position="24"/>
        <end position="833"/>
    </location>
</feature>
<dbReference type="InterPro" id="IPR015500">
    <property type="entry name" value="Peptidase_S8_subtilisin-rel"/>
</dbReference>
<keyword evidence="10" id="KW-0732">Signal</keyword>
<dbReference type="SUPFAM" id="SSF52743">
    <property type="entry name" value="Subtilisin-like"/>
    <property type="match status" value="1"/>
</dbReference>
<feature type="active site" description="Charge relay system" evidence="8">
    <location>
        <position position="194"/>
    </location>
</feature>
<feature type="active site" description="Charge relay system" evidence="8">
    <location>
        <position position="391"/>
    </location>
</feature>
<evidence type="ECO:0000313" key="12">
    <source>
        <dbReference type="EMBL" id="CAD9477212.1"/>
    </source>
</evidence>
<evidence type="ECO:0000256" key="7">
    <source>
        <dbReference type="ARBA" id="ARBA00023619"/>
    </source>
</evidence>
<evidence type="ECO:0000256" key="4">
    <source>
        <dbReference type="ARBA" id="ARBA00022801"/>
    </source>
</evidence>
<dbReference type="PROSITE" id="PS00137">
    <property type="entry name" value="SUBTILASE_HIS"/>
    <property type="match status" value="1"/>
</dbReference>
<keyword evidence="4 8" id="KW-0378">Hydrolase</keyword>
<dbReference type="GO" id="GO:0005615">
    <property type="term" value="C:extracellular space"/>
    <property type="evidence" value="ECO:0007669"/>
    <property type="project" value="TreeGrafter"/>
</dbReference>
<feature type="region of interest" description="Disordered" evidence="9">
    <location>
        <begin position="35"/>
        <end position="54"/>
    </location>
</feature>
<protein>
    <recommendedName>
        <fullName evidence="7">subtilisin</fullName>
        <ecNumber evidence="7">3.4.21.62</ecNumber>
    </recommendedName>
</protein>
<keyword evidence="2 8" id="KW-0645">Protease</keyword>
<organism evidence="12">
    <name type="scientific">Helicotheca tamesis</name>
    <dbReference type="NCBI Taxonomy" id="374047"/>
    <lineage>
        <taxon>Eukaryota</taxon>
        <taxon>Sar</taxon>
        <taxon>Stramenopiles</taxon>
        <taxon>Ochrophyta</taxon>
        <taxon>Bacillariophyta</taxon>
        <taxon>Mediophyceae</taxon>
        <taxon>Lithodesmiophycidae</taxon>
        <taxon>Lithodesmiales</taxon>
        <taxon>Lithodesmiaceae</taxon>
        <taxon>Helicotheca</taxon>
    </lineage>
</organism>
<feature type="region of interest" description="Disordered" evidence="9">
    <location>
        <begin position="199"/>
        <end position="221"/>
    </location>
</feature>
<dbReference type="GO" id="GO:0004252">
    <property type="term" value="F:serine-type endopeptidase activity"/>
    <property type="evidence" value="ECO:0007669"/>
    <property type="project" value="UniProtKB-UniRule"/>
</dbReference>
<feature type="active site" description="Charge relay system" evidence="8">
    <location>
        <position position="230"/>
    </location>
</feature>
<keyword evidence="5 8" id="KW-0720">Serine protease</keyword>
<dbReference type="InterPro" id="IPR036852">
    <property type="entry name" value="Peptidase_S8/S53_dom_sf"/>
</dbReference>
<evidence type="ECO:0000256" key="6">
    <source>
        <dbReference type="ARBA" id="ARBA00023529"/>
    </source>
</evidence>
<evidence type="ECO:0000256" key="10">
    <source>
        <dbReference type="SAM" id="SignalP"/>
    </source>
</evidence>
<dbReference type="GO" id="GO:0046872">
    <property type="term" value="F:metal ion binding"/>
    <property type="evidence" value="ECO:0007669"/>
    <property type="project" value="UniProtKB-KW"/>
</dbReference>
<evidence type="ECO:0000256" key="8">
    <source>
        <dbReference type="PROSITE-ProRule" id="PRU01240"/>
    </source>
</evidence>
<evidence type="ECO:0000256" key="2">
    <source>
        <dbReference type="ARBA" id="ARBA00022670"/>
    </source>
</evidence>
<gene>
    <name evidence="12" type="ORF">HTAM1171_LOCUS2774</name>
</gene>
<dbReference type="PANTHER" id="PTHR43806:SF11">
    <property type="entry name" value="CEREVISIN-RELATED"/>
    <property type="match status" value="1"/>
</dbReference>
<evidence type="ECO:0000256" key="1">
    <source>
        <dbReference type="ARBA" id="ARBA00011073"/>
    </source>
</evidence>
<dbReference type="InterPro" id="IPR023828">
    <property type="entry name" value="Peptidase_S8_Ser-AS"/>
</dbReference>
<dbReference type="PANTHER" id="PTHR43806">
    <property type="entry name" value="PEPTIDASE S8"/>
    <property type="match status" value="1"/>
</dbReference>
<dbReference type="Gene3D" id="3.40.50.200">
    <property type="entry name" value="Peptidase S8/S53 domain"/>
    <property type="match status" value="1"/>
</dbReference>
<dbReference type="Pfam" id="PF00082">
    <property type="entry name" value="Peptidase_S8"/>
    <property type="match status" value="1"/>
</dbReference>
<proteinExistence type="inferred from homology"/>
<dbReference type="AlphaFoldDB" id="A0A7S2H0Z4"/>
<reference evidence="12" key="1">
    <citation type="submission" date="2021-01" db="EMBL/GenBank/DDBJ databases">
        <authorList>
            <person name="Corre E."/>
            <person name="Pelletier E."/>
            <person name="Niang G."/>
            <person name="Scheremetjew M."/>
            <person name="Finn R."/>
            <person name="Kale V."/>
            <person name="Holt S."/>
            <person name="Cochrane G."/>
            <person name="Meng A."/>
            <person name="Brown T."/>
            <person name="Cohen L."/>
        </authorList>
    </citation>
    <scope>NUCLEOTIDE SEQUENCE</scope>
    <source>
        <strain evidence="12">CCMP826</strain>
    </source>
</reference>
<evidence type="ECO:0000256" key="9">
    <source>
        <dbReference type="SAM" id="MobiDB-lite"/>
    </source>
</evidence>
<accession>A0A7S2H0Z4</accession>
<feature type="signal peptide" evidence="10">
    <location>
        <begin position="1"/>
        <end position="23"/>
    </location>
</feature>
<dbReference type="GO" id="GO:0006508">
    <property type="term" value="P:proteolysis"/>
    <property type="evidence" value="ECO:0007669"/>
    <property type="project" value="UniProtKB-KW"/>
</dbReference>
<dbReference type="CDD" id="cd07477">
    <property type="entry name" value="Peptidases_S8_Subtilisin_subset"/>
    <property type="match status" value="1"/>
</dbReference>
<feature type="domain" description="Peptidase S8/S53" evidence="11">
    <location>
        <begin position="190"/>
        <end position="439"/>
    </location>
</feature>
<dbReference type="InterPro" id="IPR000209">
    <property type="entry name" value="Peptidase_S8/S53_dom"/>
</dbReference>
<dbReference type="InterPro" id="IPR022398">
    <property type="entry name" value="Peptidase_S8_His-AS"/>
</dbReference>
<dbReference type="PROSITE" id="PS51892">
    <property type="entry name" value="SUBTILASE"/>
    <property type="match status" value="1"/>
</dbReference>
<comment type="catalytic activity">
    <reaction evidence="6">
        <text>Hydrolysis of proteins with broad specificity for peptide bonds, and a preference for a large uncharged residue in P1. Hydrolyzes peptide amides.</text>
        <dbReference type="EC" id="3.4.21.62"/>
    </reaction>
</comment>